<feature type="domain" description="Tyrosine specific protein phosphatases" evidence="5">
    <location>
        <begin position="734"/>
        <end position="847"/>
    </location>
</feature>
<dbReference type="PANTHER" id="PTHR19134:SF561">
    <property type="entry name" value="PROTEIN TYROSINE PHOSPHATASE 36E, ISOFORM A"/>
    <property type="match status" value="1"/>
</dbReference>
<dbReference type="InterPro" id="IPR016130">
    <property type="entry name" value="Tyr_Pase_AS"/>
</dbReference>
<gene>
    <name evidence="7" type="ORF">VE01_00485</name>
</gene>
<dbReference type="EC" id="3.1.3.48" evidence="2"/>
<dbReference type="InterPro" id="IPR050348">
    <property type="entry name" value="Protein-Tyr_Phosphatase"/>
</dbReference>
<protein>
    <recommendedName>
        <fullName evidence="2">protein-tyrosine-phosphatase</fullName>
        <ecNumber evidence="2">3.1.3.48</ecNumber>
    </recommendedName>
</protein>
<dbReference type="PROSITE" id="PS50206">
    <property type="entry name" value="RHODANESE_3"/>
    <property type="match status" value="1"/>
</dbReference>
<dbReference type="InterPro" id="IPR029021">
    <property type="entry name" value="Prot-tyrosine_phosphatase-like"/>
</dbReference>
<evidence type="ECO:0000259" key="6">
    <source>
        <dbReference type="PROSITE" id="PS50206"/>
    </source>
</evidence>
<accession>A0A2P2SWX1</accession>
<dbReference type="SMART" id="SM00194">
    <property type="entry name" value="PTPc"/>
    <property type="match status" value="1"/>
</dbReference>
<evidence type="ECO:0000313" key="8">
    <source>
        <dbReference type="Proteomes" id="UP000091956"/>
    </source>
</evidence>
<feature type="domain" description="Tyrosine-protein phosphatase" evidence="4">
    <location>
        <begin position="534"/>
        <end position="856"/>
    </location>
</feature>
<dbReference type="Pfam" id="PF00581">
    <property type="entry name" value="Rhodanese"/>
    <property type="match status" value="1"/>
</dbReference>
<feature type="region of interest" description="Disordered" evidence="3">
    <location>
        <begin position="1"/>
        <end position="95"/>
    </location>
</feature>
<feature type="compositionally biased region" description="Low complexity" evidence="3">
    <location>
        <begin position="31"/>
        <end position="52"/>
    </location>
</feature>
<evidence type="ECO:0000256" key="3">
    <source>
        <dbReference type="SAM" id="MobiDB-lite"/>
    </source>
</evidence>
<dbReference type="STRING" id="342668.A0A2P2SWX1"/>
<organism evidence="7 8">
    <name type="scientific">Pseudogymnoascus verrucosus</name>
    <dbReference type="NCBI Taxonomy" id="342668"/>
    <lineage>
        <taxon>Eukaryota</taxon>
        <taxon>Fungi</taxon>
        <taxon>Dikarya</taxon>
        <taxon>Ascomycota</taxon>
        <taxon>Pezizomycotina</taxon>
        <taxon>Leotiomycetes</taxon>
        <taxon>Thelebolales</taxon>
        <taxon>Thelebolaceae</taxon>
        <taxon>Pseudogymnoascus</taxon>
    </lineage>
</organism>
<dbReference type="SMART" id="SM00450">
    <property type="entry name" value="RHOD"/>
    <property type="match status" value="1"/>
</dbReference>
<dbReference type="PRINTS" id="PR00700">
    <property type="entry name" value="PRTYPHPHTASE"/>
</dbReference>
<dbReference type="GeneID" id="28833871"/>
<feature type="region of interest" description="Disordered" evidence="3">
    <location>
        <begin position="226"/>
        <end position="259"/>
    </location>
</feature>
<evidence type="ECO:0000256" key="1">
    <source>
        <dbReference type="ARBA" id="ARBA00009649"/>
    </source>
</evidence>
<dbReference type="EMBL" id="KV460206">
    <property type="protein sequence ID" value="OBU01343.1"/>
    <property type="molecule type" value="Genomic_DNA"/>
</dbReference>
<dbReference type="AlphaFoldDB" id="A0A2P2SWX1"/>
<dbReference type="SUPFAM" id="SSF52821">
    <property type="entry name" value="Rhodanese/Cell cycle control phosphatase"/>
    <property type="match status" value="1"/>
</dbReference>
<dbReference type="InterPro" id="IPR000242">
    <property type="entry name" value="PTP_cat"/>
</dbReference>
<dbReference type="InterPro" id="IPR000387">
    <property type="entry name" value="Tyr_Pase_dom"/>
</dbReference>
<dbReference type="PROSITE" id="PS50055">
    <property type="entry name" value="TYR_PHOSPHATASE_PTP"/>
    <property type="match status" value="1"/>
</dbReference>
<dbReference type="SUPFAM" id="SSF52799">
    <property type="entry name" value="(Phosphotyrosine protein) phosphatases II"/>
    <property type="match status" value="1"/>
</dbReference>
<dbReference type="InterPro" id="IPR036873">
    <property type="entry name" value="Rhodanese-like_dom_sf"/>
</dbReference>
<dbReference type="PANTHER" id="PTHR19134">
    <property type="entry name" value="RECEPTOR-TYPE TYROSINE-PROTEIN PHOSPHATASE"/>
    <property type="match status" value="1"/>
</dbReference>
<proteinExistence type="inferred from homology"/>
<dbReference type="Pfam" id="PF00102">
    <property type="entry name" value="Y_phosphatase"/>
    <property type="match status" value="2"/>
</dbReference>
<feature type="domain" description="Rhodanese" evidence="6">
    <location>
        <begin position="281"/>
        <end position="397"/>
    </location>
</feature>
<dbReference type="InterPro" id="IPR003595">
    <property type="entry name" value="Tyr_Pase_cat"/>
</dbReference>
<dbReference type="OrthoDB" id="6058203at2759"/>
<reference evidence="8" key="2">
    <citation type="journal article" date="2018" name="Nat. Commun.">
        <title>Extreme sensitivity to ultraviolet light in the fungal pathogen causing white-nose syndrome of bats.</title>
        <authorList>
            <person name="Palmer J.M."/>
            <person name="Drees K.P."/>
            <person name="Foster J.T."/>
            <person name="Lindner D.L."/>
        </authorList>
    </citation>
    <scope>NUCLEOTIDE SEQUENCE [LARGE SCALE GENOMIC DNA]</scope>
    <source>
        <strain evidence="8">UAMH 10579</strain>
    </source>
</reference>
<sequence length="882" mass="97473">MKAAARPPLRSTRSHSHRPKTPSSAGGSPLIQAIRAPSSAAPPTIPASFSPIRTPGGREQARPSSPNYFGLVVDSGNNARESGSGSKDNRSPTASLVQSYIEQTPRNIPIENSADFDAFRKQSEANQSFSLGHGNLSHFASAPVLPAQAHGYKSVAGHDRNTEAKRTNSAVTISSDAWLSPARHSNTFPTESSPVFGLPMQESPMTAELSQPLAPVREHMLSQLGDRHPRLSLPGDRPSPSTPHTSQQNDIPRAETLPPVLQDGPAFISASDLRDFLKTQSSSDYLLLDLRVAPQYSQSRIRNALNLCIPTTLLKRPSFNLAKLTDTFKVPEEKTQFSRWGECRYIIVYDSHSSEKKDAVAPLNTIKKFTNEGWNGRAYILKGGYKAFSAIQSDAIDQKPTNDTQNSKNLSLGSLFPNAADVAGGCEMPKTKSVANPFFSNIRQNMDLVGGVGQIDVRRPDDVDQLADDFLPSWLRSATAKEDHGKTVSDKFLHIEQIEQSRMQNALSSRVSYGTPTARSDNDVQIAGFEKGGKNRYNNIWPFEHSRVRLQGRAEGVCDYVNATHIKPLWSNKRYIASQGPLPATFEDFWSVIWDHDVRVIVMLTAESEGGQVKCHPYWSAQEYGRFKITSSTEKKAPLEPIKHVRSIRKESFGRRRANTVMESTIPEASPGDNPDVVVRTITLSCSTQPHVPARQIMQVQYSSWPDFGTTARPSQLLGIIELSNSLQHAALPPAVAKQINSEEPDPDQSLPPILVHCSAGCGRTGTFCTVDSVIDILKRQRKETLSGVTPMDISAAEETDYLTTKHASKDMESDWLFNPKIDLIERTVADLRKQRISMVQSLRQYVLCYETVLEWIVQQYQAPPKRERSGSESLASDDRRG</sequence>
<keyword evidence="8" id="KW-1185">Reference proteome</keyword>
<dbReference type="Proteomes" id="UP000091956">
    <property type="component" value="Unassembled WGS sequence"/>
</dbReference>
<dbReference type="GO" id="GO:0004725">
    <property type="term" value="F:protein tyrosine phosphatase activity"/>
    <property type="evidence" value="ECO:0007669"/>
    <property type="project" value="UniProtKB-EC"/>
</dbReference>
<evidence type="ECO:0000259" key="4">
    <source>
        <dbReference type="PROSITE" id="PS50055"/>
    </source>
</evidence>
<dbReference type="PROSITE" id="PS00383">
    <property type="entry name" value="TYR_PHOSPHATASE_1"/>
    <property type="match status" value="1"/>
</dbReference>
<dbReference type="SMART" id="SM00404">
    <property type="entry name" value="PTPc_motif"/>
    <property type="match status" value="1"/>
</dbReference>
<evidence type="ECO:0000313" key="7">
    <source>
        <dbReference type="EMBL" id="OBU01343.1"/>
    </source>
</evidence>
<dbReference type="PROSITE" id="PS50056">
    <property type="entry name" value="TYR_PHOSPHATASE_2"/>
    <property type="match status" value="1"/>
</dbReference>
<reference evidence="7 8" key="1">
    <citation type="submission" date="2016-03" db="EMBL/GenBank/DDBJ databases">
        <title>Comparative genomics of Pseudogymnoascus destructans, the fungus causing white-nose syndrome of bats.</title>
        <authorList>
            <person name="Palmer J.M."/>
            <person name="Drees K.P."/>
            <person name="Foster J.T."/>
            <person name="Lindner D.L."/>
        </authorList>
    </citation>
    <scope>NUCLEOTIDE SEQUENCE [LARGE SCALE GENOMIC DNA]</scope>
    <source>
        <strain evidence="7 8">UAMH 10579</strain>
    </source>
</reference>
<dbReference type="CDD" id="cd18533">
    <property type="entry name" value="PTP_fungal"/>
    <property type="match status" value="1"/>
</dbReference>
<evidence type="ECO:0000259" key="5">
    <source>
        <dbReference type="PROSITE" id="PS50056"/>
    </source>
</evidence>
<dbReference type="InterPro" id="IPR001763">
    <property type="entry name" value="Rhodanese-like_dom"/>
</dbReference>
<name>A0A2P2SWX1_9PEZI</name>
<dbReference type="Gene3D" id="3.90.190.10">
    <property type="entry name" value="Protein tyrosine phosphatase superfamily"/>
    <property type="match status" value="1"/>
</dbReference>
<dbReference type="CDD" id="cd01446">
    <property type="entry name" value="DSP_MapKP"/>
    <property type="match status" value="1"/>
</dbReference>
<comment type="similarity">
    <text evidence="1">Belongs to the protein-tyrosine phosphatase family. Non-receptor class subfamily.</text>
</comment>
<feature type="compositionally biased region" description="Polar residues" evidence="3">
    <location>
        <begin position="75"/>
        <end position="95"/>
    </location>
</feature>
<dbReference type="RefSeq" id="XP_018135075.1">
    <property type="nucleotide sequence ID" value="XM_018270016.2"/>
</dbReference>
<evidence type="ECO:0000256" key="2">
    <source>
        <dbReference type="ARBA" id="ARBA00013064"/>
    </source>
</evidence>
<dbReference type="Gene3D" id="3.40.250.10">
    <property type="entry name" value="Rhodanese-like domain"/>
    <property type="match status" value="1"/>
</dbReference>